<name>A0A2T3Z3P9_TRIA4</name>
<evidence type="ECO:0000313" key="3">
    <source>
        <dbReference type="EMBL" id="PTB39423.1"/>
    </source>
</evidence>
<reference evidence="3 4" key="1">
    <citation type="submission" date="2016-07" db="EMBL/GenBank/DDBJ databases">
        <title>Multiple horizontal gene transfer events from other fungi enriched the ability of initially mycotrophic Trichoderma (Ascomycota) to feed on dead plant biomass.</title>
        <authorList>
            <consortium name="DOE Joint Genome Institute"/>
            <person name="Aerts A."/>
            <person name="Atanasova L."/>
            <person name="Chenthamara K."/>
            <person name="Zhang J."/>
            <person name="Grujic M."/>
            <person name="Henrissat B."/>
            <person name="Kuo A."/>
            <person name="Salamov A."/>
            <person name="Lipzen A."/>
            <person name="Labutti K."/>
            <person name="Barry K."/>
            <person name="Miao Y."/>
            <person name="Rahimi M.J."/>
            <person name="Shen Q."/>
            <person name="Grigoriev I.V."/>
            <person name="Kubicek C.P."/>
            <person name="Druzhinina I.S."/>
        </authorList>
    </citation>
    <scope>NUCLEOTIDE SEQUENCE [LARGE SCALE GENOMIC DNA]</scope>
    <source>
        <strain evidence="3 4">CBS 433.97</strain>
    </source>
</reference>
<feature type="region of interest" description="Disordered" evidence="1">
    <location>
        <begin position="1"/>
        <end position="23"/>
    </location>
</feature>
<feature type="transmembrane region" description="Helical" evidence="2">
    <location>
        <begin position="124"/>
        <end position="147"/>
    </location>
</feature>
<dbReference type="Proteomes" id="UP000240493">
    <property type="component" value="Unassembled WGS sequence"/>
</dbReference>
<dbReference type="AlphaFoldDB" id="A0A2T3Z3P9"/>
<proteinExistence type="predicted"/>
<evidence type="ECO:0000313" key="4">
    <source>
        <dbReference type="Proteomes" id="UP000240493"/>
    </source>
</evidence>
<dbReference type="OrthoDB" id="5416097at2759"/>
<keyword evidence="4" id="KW-1185">Reference proteome</keyword>
<dbReference type="EMBL" id="KZ679264">
    <property type="protein sequence ID" value="PTB39423.1"/>
    <property type="molecule type" value="Genomic_DNA"/>
</dbReference>
<protein>
    <recommendedName>
        <fullName evidence="5">HNH nuclease domain-containing protein</fullName>
    </recommendedName>
</protein>
<sequence length="404" mass="46786">MESGESQVVAEPPEQLIPADPNDIQESEKDRRLQALFEACKSNGHLRAFLEAYKDDEDLWSLLRAVHSNEAVRALMKAYRDNKHIRTIVRHHPASEPIDDYITEFETRCKLFARFQECTDACNFLAWELTLNATVFAIVMVAPIAILQRALSDQQHRDAWLINYFGMTENRAADVVKRYRPGWHVTTKWILDGAFRRPINVRSQNGNSVESKKCQLRDDSSCIFTGMCDPAESYIFPCNRNSRDFHHLLSLLLTFWGESSGMRSYLMEFDDTYFPKRVENMLCLNRQLQHWWYDGRFALKPLRKEGDKIIVQWHWLKDSFLRPMQPIRMTDDMSSLVDPHGWGDDIEESFAQHKSGRKIETGHIFAIGGGNPDHLPAFELLELQWYLVRVAAISGAHGPWTKGI</sequence>
<gene>
    <name evidence="3" type="ORF">M441DRAFT_48590</name>
</gene>
<evidence type="ECO:0000256" key="1">
    <source>
        <dbReference type="SAM" id="MobiDB-lite"/>
    </source>
</evidence>
<evidence type="ECO:0008006" key="5">
    <source>
        <dbReference type="Google" id="ProtNLM"/>
    </source>
</evidence>
<organism evidence="3 4">
    <name type="scientific">Trichoderma asperellum (strain ATCC 204424 / CBS 433.97 / NBRC 101777)</name>
    <dbReference type="NCBI Taxonomy" id="1042311"/>
    <lineage>
        <taxon>Eukaryota</taxon>
        <taxon>Fungi</taxon>
        <taxon>Dikarya</taxon>
        <taxon>Ascomycota</taxon>
        <taxon>Pezizomycotina</taxon>
        <taxon>Sordariomycetes</taxon>
        <taxon>Hypocreomycetidae</taxon>
        <taxon>Hypocreales</taxon>
        <taxon>Hypocreaceae</taxon>
        <taxon>Trichoderma</taxon>
    </lineage>
</organism>
<keyword evidence="2" id="KW-0812">Transmembrane</keyword>
<keyword evidence="2" id="KW-0472">Membrane</keyword>
<evidence type="ECO:0000256" key="2">
    <source>
        <dbReference type="SAM" id="Phobius"/>
    </source>
</evidence>
<keyword evidence="2" id="KW-1133">Transmembrane helix</keyword>
<accession>A0A2T3Z3P9</accession>